<accession>A0A4P9W7B7</accession>
<dbReference type="EMBL" id="KZ997037">
    <property type="protein sequence ID" value="RKO87962.1"/>
    <property type="molecule type" value="Genomic_DNA"/>
</dbReference>
<reference evidence="3" key="1">
    <citation type="journal article" date="2018" name="Nat. Microbiol.">
        <title>Leveraging single-cell genomics to expand the fungal tree of life.</title>
        <authorList>
            <person name="Ahrendt S.R."/>
            <person name="Quandt C.A."/>
            <person name="Ciobanu D."/>
            <person name="Clum A."/>
            <person name="Salamov A."/>
            <person name="Andreopoulos B."/>
            <person name="Cheng J.F."/>
            <person name="Woyke T."/>
            <person name="Pelin A."/>
            <person name="Henrissat B."/>
            <person name="Reynolds N.K."/>
            <person name="Benny G.L."/>
            <person name="Smith M.E."/>
            <person name="James T.Y."/>
            <person name="Grigoriev I.V."/>
        </authorList>
    </citation>
    <scope>NUCLEOTIDE SEQUENCE [LARGE SCALE GENOMIC DNA]</scope>
</reference>
<feature type="compositionally biased region" description="Polar residues" evidence="1">
    <location>
        <begin position="230"/>
        <end position="240"/>
    </location>
</feature>
<evidence type="ECO:0000256" key="1">
    <source>
        <dbReference type="SAM" id="MobiDB-lite"/>
    </source>
</evidence>
<feature type="region of interest" description="Disordered" evidence="1">
    <location>
        <begin position="379"/>
        <end position="403"/>
    </location>
</feature>
<dbReference type="AlphaFoldDB" id="A0A4P9W7B7"/>
<feature type="compositionally biased region" description="Basic and acidic residues" evidence="1">
    <location>
        <begin position="206"/>
        <end position="217"/>
    </location>
</feature>
<keyword evidence="3" id="KW-1185">Reference proteome</keyword>
<sequence length="403" mass="42150">MVLLLLAAVVPFVPFFFFSAIASAWLIAMGIPFLLIYVAATISKGVADAVFKRRVAPLLYAVLGRPQPEQPLPSPSAEHLPAAADSVLRGPLAQYRKSISVPASSDASLASSSGNDNLPPGSISLPGADPSRSLLALPTGGASLPQQWTTNSPSDLNPPLDHRHRRWSVSSTVELGRSASMLFSSGSVGNLGGLQPSRGYVPVHTPDFKPNEKRRMSEPLTGSHAYPFSPLQSPSGSLDNLRSAELRSPGEVRAKGWDMFSATTSEPVLVHGGNAMVAEPGDVGGGSGEDVAVEGGWEGSGGGLDPDSGAVSGSASAFASGYEADGTLSDVKGKGRADPPPPIDTFIPTTDPDPSEYNLDWIEDAETLQGVVGHIGEWSYSPDSAISPDYLRDYEHEDDHAGE</sequence>
<feature type="region of interest" description="Disordered" evidence="1">
    <location>
        <begin position="106"/>
        <end position="163"/>
    </location>
</feature>
<dbReference type="Proteomes" id="UP000269721">
    <property type="component" value="Unassembled WGS sequence"/>
</dbReference>
<organism evidence="2 3">
    <name type="scientific">Blyttiomyces helicus</name>
    <dbReference type="NCBI Taxonomy" id="388810"/>
    <lineage>
        <taxon>Eukaryota</taxon>
        <taxon>Fungi</taxon>
        <taxon>Fungi incertae sedis</taxon>
        <taxon>Chytridiomycota</taxon>
        <taxon>Chytridiomycota incertae sedis</taxon>
        <taxon>Chytridiomycetes</taxon>
        <taxon>Chytridiomycetes incertae sedis</taxon>
        <taxon>Blyttiomyces</taxon>
    </lineage>
</organism>
<feature type="compositionally biased region" description="Basic and acidic residues" evidence="1">
    <location>
        <begin position="390"/>
        <end position="403"/>
    </location>
</feature>
<proteinExistence type="predicted"/>
<feature type="region of interest" description="Disordered" evidence="1">
    <location>
        <begin position="222"/>
        <end position="241"/>
    </location>
</feature>
<feature type="compositionally biased region" description="Polar residues" evidence="1">
    <location>
        <begin position="144"/>
        <end position="155"/>
    </location>
</feature>
<feature type="region of interest" description="Disordered" evidence="1">
    <location>
        <begin position="329"/>
        <end position="355"/>
    </location>
</feature>
<gene>
    <name evidence="2" type="ORF">BDK51DRAFT_45203</name>
</gene>
<name>A0A4P9W7B7_9FUNG</name>
<evidence type="ECO:0000313" key="2">
    <source>
        <dbReference type="EMBL" id="RKO87962.1"/>
    </source>
</evidence>
<evidence type="ECO:0000313" key="3">
    <source>
        <dbReference type="Proteomes" id="UP000269721"/>
    </source>
</evidence>
<feature type="region of interest" description="Disordered" evidence="1">
    <location>
        <begin position="197"/>
        <end position="217"/>
    </location>
</feature>
<protein>
    <submittedName>
        <fullName evidence="2">Uncharacterized protein</fullName>
    </submittedName>
</protein>